<feature type="region of interest" description="Disordered" evidence="1">
    <location>
        <begin position="181"/>
        <end position="202"/>
    </location>
</feature>
<feature type="compositionally biased region" description="Basic and acidic residues" evidence="1">
    <location>
        <begin position="77"/>
        <end position="87"/>
    </location>
</feature>
<dbReference type="EMBL" id="JACASE010000006">
    <property type="protein sequence ID" value="KAF6457261.1"/>
    <property type="molecule type" value="Genomic_DNA"/>
</dbReference>
<dbReference type="AlphaFoldDB" id="A0A7J8GBP9"/>
<feature type="region of interest" description="Disordered" evidence="1">
    <location>
        <begin position="137"/>
        <end position="168"/>
    </location>
</feature>
<keyword evidence="3" id="KW-1185">Reference proteome</keyword>
<feature type="region of interest" description="Disordered" evidence="1">
    <location>
        <begin position="232"/>
        <end position="315"/>
    </location>
</feature>
<evidence type="ECO:0000313" key="2">
    <source>
        <dbReference type="EMBL" id="KAF6457261.1"/>
    </source>
</evidence>
<proteinExistence type="predicted"/>
<comment type="caution">
    <text evidence="2">The sequence shown here is derived from an EMBL/GenBank/DDBJ whole genome shotgun (WGS) entry which is preliminary data.</text>
</comment>
<dbReference type="Proteomes" id="UP000593571">
    <property type="component" value="Unassembled WGS sequence"/>
</dbReference>
<feature type="region of interest" description="Disordered" evidence="1">
    <location>
        <begin position="50"/>
        <end position="110"/>
    </location>
</feature>
<feature type="region of interest" description="Disordered" evidence="1">
    <location>
        <begin position="1"/>
        <end position="25"/>
    </location>
</feature>
<gene>
    <name evidence="2" type="ORF">HJG63_011781</name>
</gene>
<reference evidence="2 3" key="1">
    <citation type="journal article" date="2020" name="Nature">
        <title>Six reference-quality genomes reveal evolution of bat adaptations.</title>
        <authorList>
            <person name="Jebb D."/>
            <person name="Huang Z."/>
            <person name="Pippel M."/>
            <person name="Hughes G.M."/>
            <person name="Lavrichenko K."/>
            <person name="Devanna P."/>
            <person name="Winkler S."/>
            <person name="Jermiin L.S."/>
            <person name="Skirmuntt E.C."/>
            <person name="Katzourakis A."/>
            <person name="Burkitt-Gray L."/>
            <person name="Ray D.A."/>
            <person name="Sullivan K.A.M."/>
            <person name="Roscito J.G."/>
            <person name="Kirilenko B.M."/>
            <person name="Davalos L.M."/>
            <person name="Corthals A.P."/>
            <person name="Power M.L."/>
            <person name="Jones G."/>
            <person name="Ransome R.D."/>
            <person name="Dechmann D.K.N."/>
            <person name="Locatelli A.G."/>
            <person name="Puechmaille S.J."/>
            <person name="Fedrigo O."/>
            <person name="Jarvis E.D."/>
            <person name="Hiller M."/>
            <person name="Vernes S.C."/>
            <person name="Myers E.W."/>
            <person name="Teeling E.C."/>
        </authorList>
    </citation>
    <scope>NUCLEOTIDE SEQUENCE [LARGE SCALE GENOMIC DNA]</scope>
    <source>
        <strain evidence="2">MRouAeg1</strain>
        <tissue evidence="2">Muscle</tissue>
    </source>
</reference>
<organism evidence="2 3">
    <name type="scientific">Rousettus aegyptiacus</name>
    <name type="common">Egyptian fruit bat</name>
    <name type="synonym">Pteropus aegyptiacus</name>
    <dbReference type="NCBI Taxonomy" id="9407"/>
    <lineage>
        <taxon>Eukaryota</taxon>
        <taxon>Metazoa</taxon>
        <taxon>Chordata</taxon>
        <taxon>Craniata</taxon>
        <taxon>Vertebrata</taxon>
        <taxon>Euteleostomi</taxon>
        <taxon>Mammalia</taxon>
        <taxon>Eutheria</taxon>
        <taxon>Laurasiatheria</taxon>
        <taxon>Chiroptera</taxon>
        <taxon>Yinpterochiroptera</taxon>
        <taxon>Pteropodoidea</taxon>
        <taxon>Pteropodidae</taxon>
        <taxon>Rousettinae</taxon>
        <taxon>Rousettus</taxon>
    </lineage>
</organism>
<protein>
    <submittedName>
        <fullName evidence="2">Uncharacterized protein</fullName>
    </submittedName>
</protein>
<sequence>MAGGVSSPLHPRDLSSPQRPGLRVAPKDFSTTELWGLSGWMFGWHQPEGHLGRKKVQGVPRGGSCSSADPCDSGGEPQREGAPRTETESGPAGQSQVAARPVQGGHHKDKSALLPGQAAVHLGFRVCSVSSPIRAGDGQWPALAEKHPRPPPGHQGPRPRADGSQPLHSCRFSTPVPAVCPPWAPQRGPVGGQGPRDRGHAEAGGVRTCWYRCAHTCPTPSQGLAKTLASEHELPLGPPGLSKENEPPAFPLGTAQRGLGLGRGQKETRPGSGPLKLVHAAPSLHHRPAAPGPPGPLGPAHCGELPGARGRRCSL</sequence>
<evidence type="ECO:0000256" key="1">
    <source>
        <dbReference type="SAM" id="MobiDB-lite"/>
    </source>
</evidence>
<evidence type="ECO:0000313" key="3">
    <source>
        <dbReference type="Proteomes" id="UP000593571"/>
    </source>
</evidence>
<name>A0A7J8GBP9_ROUAE</name>
<accession>A0A7J8GBP9</accession>